<dbReference type="PANTHER" id="PTHR10357:SF210">
    <property type="entry name" value="MALTODEXTRIN GLUCOSIDASE"/>
    <property type="match status" value="1"/>
</dbReference>
<dbReference type="SUPFAM" id="SSF51445">
    <property type="entry name" value="(Trans)glycosidases"/>
    <property type="match status" value="1"/>
</dbReference>
<dbReference type="InterPro" id="IPR045857">
    <property type="entry name" value="O16G_dom_2"/>
</dbReference>
<proteinExistence type="predicted"/>
<dbReference type="GO" id="GO:0005975">
    <property type="term" value="P:carbohydrate metabolic process"/>
    <property type="evidence" value="ECO:0007669"/>
    <property type="project" value="InterPro"/>
</dbReference>
<dbReference type="AlphaFoldDB" id="A0A4V3RED2"/>
<dbReference type="GO" id="GO:0016798">
    <property type="term" value="F:hydrolase activity, acting on glycosyl bonds"/>
    <property type="evidence" value="ECO:0007669"/>
    <property type="project" value="UniProtKB-KW"/>
</dbReference>
<dbReference type="RefSeq" id="WP_004045073.1">
    <property type="nucleotide sequence ID" value="NZ_AQFR02000003.1"/>
</dbReference>
<dbReference type="SMART" id="SM00642">
    <property type="entry name" value="Aamy"/>
    <property type="match status" value="1"/>
</dbReference>
<accession>A0A4V3RED2</accession>
<dbReference type="Gene3D" id="3.20.20.80">
    <property type="entry name" value="Glycosidases"/>
    <property type="match status" value="1"/>
</dbReference>
<dbReference type="Gene3D" id="3.90.400.10">
    <property type="entry name" value="Oligo-1,6-glucosidase, Domain 2"/>
    <property type="match status" value="1"/>
</dbReference>
<gene>
    <name evidence="4" type="ORF">E5351_04040</name>
</gene>
<dbReference type="EMBL" id="SRYV01000006">
    <property type="protein sequence ID" value="TGY15990.1"/>
    <property type="molecule type" value="Genomic_DNA"/>
</dbReference>
<keyword evidence="2" id="KW-0326">Glycosidase</keyword>
<keyword evidence="1 4" id="KW-0378">Hydrolase</keyword>
<dbReference type="InterPro" id="IPR006047">
    <property type="entry name" value="GH13_cat_dom"/>
</dbReference>
<dbReference type="PANTHER" id="PTHR10357">
    <property type="entry name" value="ALPHA-AMYLASE FAMILY MEMBER"/>
    <property type="match status" value="1"/>
</dbReference>
<name>A0A4V3RED2_9LACO</name>
<dbReference type="InterPro" id="IPR017853">
    <property type="entry name" value="GH"/>
</dbReference>
<comment type="caution">
    <text evidence="4">The sequence shown here is derived from an EMBL/GenBank/DDBJ whole genome shotgun (WGS) entry which is preliminary data.</text>
</comment>
<evidence type="ECO:0000259" key="3">
    <source>
        <dbReference type="SMART" id="SM00642"/>
    </source>
</evidence>
<protein>
    <submittedName>
        <fullName evidence="4">Glycoside hydrolase family 13 protein</fullName>
    </submittedName>
</protein>
<dbReference type="Pfam" id="PF00128">
    <property type="entry name" value="Alpha-amylase"/>
    <property type="match status" value="1"/>
</dbReference>
<dbReference type="Proteomes" id="UP000309117">
    <property type="component" value="Unassembled WGS sequence"/>
</dbReference>
<evidence type="ECO:0000313" key="5">
    <source>
        <dbReference type="Proteomes" id="UP000309117"/>
    </source>
</evidence>
<sequence length="587" mass="67774">MEAEFNSWDKKFKNPFGAVQENTPTKWAIKVKGQVQEAILWLTKNSETPVAYHMQFNPQTQMYETEVTITSSGLYFYYFMIKQDDQVYYLERGNFGHGKITQNAQNIQSFQLTCYAQPVPEESWYQNGVVYQIFPDRFNNGLPNGEVLGKKKNTFIYATHEDTPYYIKDEQGNIARWDFYGGNFAGIIEKIPYLKRLGISAIYLNPIFLATSNHRYDTVDFMKIDPMLGSLTAFKELVWLLHKNGIHLILDGVFNHVGKDSIYFQEAIKDQKSPYYYWFNFMEYPSQYRSWWGIKTLPEVNKSNPAYQNFIYGDGGVLSKWTKLGIDGWRLDVADELPMDFLKHIRQRLDKEKCPVVIGEVWEDASHKFVNGVFRPYMSGDNLTGVMNYPARSFIISLLTKDDQIAAQDKFSQLVENYPGTFLKNCLNNIGTHDTERIKTVLDGNEKLVAIAFGLLMMLPGVPCIYYGDEAGLIGKKDPDNRRFFPWGRESEFLENTVRDLIHFRKKHLTLVDGKIGFIHVNSDINGLVRQKGEETIIFVFNKGKSEATLSESEIQVECLPANIQKKVQRELADKTVKSESYLLKLI</sequence>
<organism evidence="4 5">
    <name type="scientific">Lactobacillus intestinalis</name>
    <dbReference type="NCBI Taxonomy" id="151781"/>
    <lineage>
        <taxon>Bacteria</taxon>
        <taxon>Bacillati</taxon>
        <taxon>Bacillota</taxon>
        <taxon>Bacilli</taxon>
        <taxon>Lactobacillales</taxon>
        <taxon>Lactobacillaceae</taxon>
        <taxon>Lactobacillus</taxon>
    </lineage>
</organism>
<evidence type="ECO:0000256" key="1">
    <source>
        <dbReference type="ARBA" id="ARBA00022801"/>
    </source>
</evidence>
<dbReference type="CDD" id="cd11338">
    <property type="entry name" value="AmyAc_CMD"/>
    <property type="match status" value="1"/>
</dbReference>
<reference evidence="4 5" key="1">
    <citation type="submission" date="2019-04" db="EMBL/GenBank/DDBJ databases">
        <title>Microbes associate with the intestines of laboratory mice.</title>
        <authorList>
            <person name="Navarre W."/>
            <person name="Wong E."/>
            <person name="Huang K."/>
            <person name="Tropini C."/>
            <person name="Ng K."/>
            <person name="Yu B."/>
        </authorList>
    </citation>
    <scope>NUCLEOTIDE SEQUENCE [LARGE SCALE GENOMIC DNA]</scope>
    <source>
        <strain evidence="4 5">NM61_E11</strain>
    </source>
</reference>
<evidence type="ECO:0000313" key="4">
    <source>
        <dbReference type="EMBL" id="TGY15990.1"/>
    </source>
</evidence>
<evidence type="ECO:0000256" key="2">
    <source>
        <dbReference type="ARBA" id="ARBA00023295"/>
    </source>
</evidence>
<feature type="domain" description="Glycosyl hydrolase family 13 catalytic" evidence="3">
    <location>
        <begin position="132"/>
        <end position="505"/>
    </location>
</feature>